<gene>
    <name evidence="1" type="ORF">NIES806_24470</name>
</gene>
<evidence type="ECO:0000313" key="1">
    <source>
        <dbReference type="EMBL" id="BAZ86236.1"/>
    </source>
</evidence>
<dbReference type="Proteomes" id="UP000218702">
    <property type="component" value="Chromosome"/>
</dbReference>
<evidence type="ECO:0000313" key="2">
    <source>
        <dbReference type="Proteomes" id="UP000218702"/>
    </source>
</evidence>
<accession>A0A1Z4V3X9</accession>
<proteinExistence type="predicted"/>
<organism evidence="1 2">
    <name type="scientific">Dolichospermum compactum NIES-806</name>
    <dbReference type="NCBI Taxonomy" id="1973481"/>
    <lineage>
        <taxon>Bacteria</taxon>
        <taxon>Bacillati</taxon>
        <taxon>Cyanobacteriota</taxon>
        <taxon>Cyanophyceae</taxon>
        <taxon>Nostocales</taxon>
        <taxon>Aphanizomenonaceae</taxon>
        <taxon>Dolichospermum</taxon>
        <taxon>Dolichospermum compactum</taxon>
    </lineage>
</organism>
<protein>
    <submittedName>
        <fullName evidence="1">Uncharacterized protein</fullName>
    </submittedName>
</protein>
<sequence>MGKTPTGRATVKALHLSDDADALEVRSYWVIAGWHPPEN</sequence>
<dbReference type="AlphaFoldDB" id="A0A1Z4V3X9"/>
<dbReference type="EMBL" id="AP018316">
    <property type="protein sequence ID" value="BAZ86236.1"/>
    <property type="molecule type" value="Genomic_DNA"/>
</dbReference>
<dbReference type="KEGG" id="dcm:NIES806_24470"/>
<name>A0A1Z4V3X9_9CYAN</name>
<keyword evidence="2" id="KW-1185">Reference proteome</keyword>
<reference evidence="1 2" key="1">
    <citation type="submission" date="2017-06" db="EMBL/GenBank/DDBJ databases">
        <title>Genome sequencing of cyanobaciteial culture collection at National Institute for Environmental Studies (NIES).</title>
        <authorList>
            <person name="Hirose Y."/>
            <person name="Shimura Y."/>
            <person name="Fujisawa T."/>
            <person name="Nakamura Y."/>
            <person name="Kawachi M."/>
        </authorList>
    </citation>
    <scope>NUCLEOTIDE SEQUENCE [LARGE SCALE GENOMIC DNA]</scope>
    <source>
        <strain evidence="1 2">NIES-806</strain>
    </source>
</reference>